<reference evidence="1 2" key="1">
    <citation type="journal article" date="2003" name="Science">
        <title>Genome of Geobacter sulfurreducens: metal reduction in subsurface environments.</title>
        <authorList>
            <person name="Methe B.A."/>
            <person name="Nelson K.E."/>
            <person name="Eisen J.A."/>
            <person name="Paulsen I.T."/>
            <person name="Nelson W."/>
            <person name="Heidelberg J.F."/>
            <person name="Wu D."/>
            <person name="Wu M."/>
            <person name="Ward N."/>
            <person name="Beanan M.J."/>
            <person name="Dodson R.J."/>
            <person name="Madupu R."/>
            <person name="Brinkac L.M."/>
            <person name="Daugherty S.C."/>
            <person name="DeBoy R.T."/>
            <person name="Durkin A.S."/>
            <person name="Gwinn M."/>
            <person name="Kolonay J.F."/>
            <person name="Sullivan S.A."/>
            <person name="Haft D.H."/>
            <person name="Selengut J."/>
            <person name="Davidsen T.M."/>
            <person name="Zafar N."/>
            <person name="White O."/>
            <person name="Tran B."/>
            <person name="Romero C."/>
            <person name="Forberger H.A."/>
            <person name="Weidman J."/>
            <person name="Khouri H."/>
            <person name="Feldblyum T.V."/>
            <person name="Utterback T.R."/>
            <person name="Van Aken S.E."/>
            <person name="Lovley D.R."/>
            <person name="Fraser C.M."/>
        </authorList>
    </citation>
    <scope>NUCLEOTIDE SEQUENCE [LARGE SCALE GENOMIC DNA]</scope>
    <source>
        <strain evidence="2">ATCC 51573 / DSM 12127 / PCA</strain>
    </source>
</reference>
<dbReference type="OrthoDB" id="5398441at2"/>
<dbReference type="STRING" id="243231.GSU3527"/>
<dbReference type="InParanoid" id="I7EP56"/>
<protein>
    <submittedName>
        <fullName evidence="1">Uncharacterized protein</fullName>
    </submittedName>
</protein>
<sequence length="49" mass="5246">MSAIQVGTPSRGRMNLLSTIQNAKKPSIYSSSCIVAPPLTILSDSRIIE</sequence>
<dbReference type="AlphaFoldDB" id="I7EP56"/>
<dbReference type="Proteomes" id="UP000000577">
    <property type="component" value="Chromosome"/>
</dbReference>
<dbReference type="EMBL" id="AE017180">
    <property type="protein sequence ID" value="AFP20430.1"/>
    <property type="molecule type" value="Genomic_DNA"/>
</dbReference>
<keyword evidence="2" id="KW-1185">Reference proteome</keyword>
<dbReference type="EnsemblBacteria" id="AFP20430">
    <property type="protein sequence ID" value="AFP20430"/>
    <property type="gene ID" value="GSU3527"/>
</dbReference>
<organism evidence="1 2">
    <name type="scientific">Geobacter sulfurreducens (strain ATCC 51573 / DSM 12127 / PCA)</name>
    <dbReference type="NCBI Taxonomy" id="243231"/>
    <lineage>
        <taxon>Bacteria</taxon>
        <taxon>Pseudomonadati</taxon>
        <taxon>Thermodesulfobacteriota</taxon>
        <taxon>Desulfuromonadia</taxon>
        <taxon>Geobacterales</taxon>
        <taxon>Geobacteraceae</taxon>
        <taxon>Geobacter</taxon>
    </lineage>
</organism>
<evidence type="ECO:0000313" key="2">
    <source>
        <dbReference type="Proteomes" id="UP000000577"/>
    </source>
</evidence>
<proteinExistence type="predicted"/>
<evidence type="ECO:0000313" key="1">
    <source>
        <dbReference type="EMBL" id="AFP20430.1"/>
    </source>
</evidence>
<gene>
    <name evidence="1" type="ordered locus">GSU3527</name>
</gene>
<accession>I7EP56</accession>
<dbReference type="KEGG" id="gsu:GSU3527"/>
<name>I7EP56_GEOSL</name>
<reference evidence="1 2" key="2">
    <citation type="journal article" date="2012" name="BMC Genomics">
        <title>Comparative genomic analysis of Geobacter sulfurreducens KN400, a strain with enhanced capacity for extracellular electron transfer and electricity production.</title>
        <authorList>
            <person name="Butler J.E."/>
            <person name="Young N.D."/>
            <person name="Aklujkar M."/>
            <person name="Lovley D.R."/>
        </authorList>
    </citation>
    <scope>NUCLEOTIDE SEQUENCE [LARGE SCALE GENOMIC DNA]</scope>
    <source>
        <strain evidence="2">ATCC 51573 / DSM 12127 / PCA</strain>
    </source>
</reference>
<dbReference type="HOGENOM" id="CLU_3136117_0_0_7"/>